<feature type="compositionally biased region" description="Basic and acidic residues" evidence="1">
    <location>
        <begin position="219"/>
        <end position="235"/>
    </location>
</feature>
<dbReference type="AlphaFoldDB" id="S8ERY8"/>
<dbReference type="HOGENOM" id="CLU_450237_0_0_1"/>
<reference evidence="2 3" key="1">
    <citation type="journal article" date="2012" name="Science">
        <title>The Paleozoic origin of enzymatic lignin decomposition reconstructed from 31 fungal genomes.</title>
        <authorList>
            <person name="Floudas D."/>
            <person name="Binder M."/>
            <person name="Riley R."/>
            <person name="Barry K."/>
            <person name="Blanchette R.A."/>
            <person name="Henrissat B."/>
            <person name="Martinez A.T."/>
            <person name="Otillar R."/>
            <person name="Spatafora J.W."/>
            <person name="Yadav J.S."/>
            <person name="Aerts A."/>
            <person name="Benoit I."/>
            <person name="Boyd A."/>
            <person name="Carlson A."/>
            <person name="Copeland A."/>
            <person name="Coutinho P.M."/>
            <person name="de Vries R.P."/>
            <person name="Ferreira P."/>
            <person name="Findley K."/>
            <person name="Foster B."/>
            <person name="Gaskell J."/>
            <person name="Glotzer D."/>
            <person name="Gorecki P."/>
            <person name="Heitman J."/>
            <person name="Hesse C."/>
            <person name="Hori C."/>
            <person name="Igarashi K."/>
            <person name="Jurgens J.A."/>
            <person name="Kallen N."/>
            <person name="Kersten P."/>
            <person name="Kohler A."/>
            <person name="Kuees U."/>
            <person name="Kumar T.K.A."/>
            <person name="Kuo A."/>
            <person name="LaButti K."/>
            <person name="Larrondo L.F."/>
            <person name="Lindquist E."/>
            <person name="Ling A."/>
            <person name="Lombard V."/>
            <person name="Lucas S."/>
            <person name="Lundell T."/>
            <person name="Martin R."/>
            <person name="McLaughlin D.J."/>
            <person name="Morgenstern I."/>
            <person name="Morin E."/>
            <person name="Murat C."/>
            <person name="Nagy L.G."/>
            <person name="Nolan M."/>
            <person name="Ohm R.A."/>
            <person name="Patyshakuliyeva A."/>
            <person name="Rokas A."/>
            <person name="Ruiz-Duenas F.J."/>
            <person name="Sabat G."/>
            <person name="Salamov A."/>
            <person name="Samejima M."/>
            <person name="Schmutz J."/>
            <person name="Slot J.C."/>
            <person name="St John F."/>
            <person name="Stenlid J."/>
            <person name="Sun H."/>
            <person name="Sun S."/>
            <person name="Syed K."/>
            <person name="Tsang A."/>
            <person name="Wiebenga A."/>
            <person name="Young D."/>
            <person name="Pisabarro A."/>
            <person name="Eastwood D.C."/>
            <person name="Martin F."/>
            <person name="Cullen D."/>
            <person name="Grigoriev I.V."/>
            <person name="Hibbett D.S."/>
        </authorList>
    </citation>
    <scope>NUCLEOTIDE SEQUENCE</scope>
    <source>
        <strain evidence="3">FP-58527</strain>
    </source>
</reference>
<protein>
    <submittedName>
        <fullName evidence="2">Uncharacterized protein</fullName>
    </submittedName>
</protein>
<feature type="region of interest" description="Disordered" evidence="1">
    <location>
        <begin position="336"/>
        <end position="410"/>
    </location>
</feature>
<name>S8ERY8_FOMSC</name>
<feature type="compositionally biased region" description="Low complexity" evidence="1">
    <location>
        <begin position="370"/>
        <end position="392"/>
    </location>
</feature>
<dbReference type="Proteomes" id="UP000015241">
    <property type="component" value="Unassembled WGS sequence"/>
</dbReference>
<feature type="non-terminal residue" evidence="2">
    <location>
        <position position="607"/>
    </location>
</feature>
<accession>S8ERY8</accession>
<dbReference type="InParanoid" id="S8ERY8"/>
<feature type="compositionally biased region" description="Acidic residues" evidence="1">
    <location>
        <begin position="207"/>
        <end position="218"/>
    </location>
</feature>
<feature type="compositionally biased region" description="Low complexity" evidence="1">
    <location>
        <begin position="349"/>
        <end position="362"/>
    </location>
</feature>
<proteinExistence type="predicted"/>
<organism evidence="2 3">
    <name type="scientific">Fomitopsis schrenkii</name>
    <name type="common">Brown rot fungus</name>
    <dbReference type="NCBI Taxonomy" id="2126942"/>
    <lineage>
        <taxon>Eukaryota</taxon>
        <taxon>Fungi</taxon>
        <taxon>Dikarya</taxon>
        <taxon>Basidiomycota</taxon>
        <taxon>Agaricomycotina</taxon>
        <taxon>Agaricomycetes</taxon>
        <taxon>Polyporales</taxon>
        <taxon>Fomitopsis</taxon>
    </lineage>
</organism>
<dbReference type="EMBL" id="KE504484">
    <property type="protein sequence ID" value="EPS92555.1"/>
    <property type="molecule type" value="Genomic_DNA"/>
</dbReference>
<feature type="compositionally biased region" description="Basic and acidic residues" evidence="1">
    <location>
        <begin position="393"/>
        <end position="405"/>
    </location>
</feature>
<dbReference type="OrthoDB" id="10396885at2759"/>
<keyword evidence="3" id="KW-1185">Reference proteome</keyword>
<evidence type="ECO:0000256" key="1">
    <source>
        <dbReference type="SAM" id="MobiDB-lite"/>
    </source>
</evidence>
<feature type="region of interest" description="Disordered" evidence="1">
    <location>
        <begin position="204"/>
        <end position="256"/>
    </location>
</feature>
<evidence type="ECO:0000313" key="3">
    <source>
        <dbReference type="Proteomes" id="UP000015241"/>
    </source>
</evidence>
<feature type="non-terminal residue" evidence="2">
    <location>
        <position position="1"/>
    </location>
</feature>
<sequence length="607" mass="66956">SGYGDSIEDSEHDHGIKVATPSSVSIDGRDPVVNLVFTQLFGSRFPHKVDVFSDWFEDELFPWVAGTTGTEPSIRIIHLPREAWADVQQYIDRIGGRSFCFVLRFLYNSKLETLIMSVTKKTHVVVPGAVFDFVKGIAIPEQHLPYTSLSYDTSAVALYAVVGEEDKPKIIMQVPDCKVTSVLRAELQSLDNLKLLAPRTAFGLRLDEDEEGEGEGEGEGGHEDEGEGEGEHEHEGEEDAGDDNNDNNDDDDDDDEVVGYHAEFAAELYNLETADSKTFEHALRKVCVSVTLKGTYAATTTLACNRLYYGDRTLEPRSTIIFISDTLSDLTELSSDDISLPTAQPPTPATEQASSSTSVAPAVPAPSVPTPAVSTPAIPTPAVSTPAATATKAVEDPTLQKDRPLRRSTKRVGEEDEILACLPVILVNIAKVNSGQAQRKPRPEGYLCHVIASTDGRIILHEASMAQDSFIGDLWHKGKWMAPERKASIMVFPDDEGLEMLRLGAKEGWSEDVFIAKGYGMHVVPLLHHKAQNDESLLQEYTAFKKVWSRFVDRFRRLQCAYDRMAVDTVYGEDSEEAQQYDTRYHPELRKLVNKLPDPSGQGDAGL</sequence>
<feature type="compositionally biased region" description="Acidic residues" evidence="1">
    <location>
        <begin position="236"/>
        <end position="256"/>
    </location>
</feature>
<evidence type="ECO:0000313" key="2">
    <source>
        <dbReference type="EMBL" id="EPS92555.1"/>
    </source>
</evidence>
<gene>
    <name evidence="2" type="ORF">FOMPIDRAFT_1056759</name>
</gene>